<feature type="chain" id="PRO_5027052219" description="Secreted protein" evidence="2">
    <location>
        <begin position="27"/>
        <end position="457"/>
    </location>
</feature>
<gene>
    <name evidence="3" type="ORF">D0962_00490</name>
</gene>
<feature type="signal peptide" evidence="2">
    <location>
        <begin position="1"/>
        <end position="26"/>
    </location>
</feature>
<dbReference type="AlphaFoldDB" id="A0A6M0RZX1"/>
<proteinExistence type="predicted"/>
<feature type="region of interest" description="Disordered" evidence="1">
    <location>
        <begin position="429"/>
        <end position="457"/>
    </location>
</feature>
<dbReference type="EMBL" id="QZCE01000001">
    <property type="protein sequence ID" value="NEZ61262.1"/>
    <property type="molecule type" value="Genomic_DNA"/>
</dbReference>
<reference evidence="3 4" key="1">
    <citation type="journal article" date="2020" name="Microb. Ecol.">
        <title>Ecogenomics of the Marine Benthic Filamentous Cyanobacterium Adonisia.</title>
        <authorList>
            <person name="Walter J.M."/>
            <person name="Coutinho F.H."/>
            <person name="Leomil L."/>
            <person name="Hargreaves P.I."/>
            <person name="Campeao M.E."/>
            <person name="Vieira V.V."/>
            <person name="Silva B.S."/>
            <person name="Fistarol G.O."/>
            <person name="Salomon P.S."/>
            <person name="Sawabe T."/>
            <person name="Mino S."/>
            <person name="Hosokawa M."/>
            <person name="Miyashita H."/>
            <person name="Maruyama F."/>
            <person name="van Verk M.C."/>
            <person name="Dutilh B.E."/>
            <person name="Thompson C.C."/>
            <person name="Thompson F.L."/>
        </authorList>
    </citation>
    <scope>NUCLEOTIDE SEQUENCE [LARGE SCALE GENOMIC DNA]</scope>
    <source>
        <strain evidence="3 4">CCMR0082</strain>
    </source>
</reference>
<feature type="region of interest" description="Disordered" evidence="1">
    <location>
        <begin position="35"/>
        <end position="85"/>
    </location>
</feature>
<dbReference type="Proteomes" id="UP000473574">
    <property type="component" value="Unassembled WGS sequence"/>
</dbReference>
<keyword evidence="2" id="KW-0732">Signal</keyword>
<accession>A0A6M0RZX1</accession>
<evidence type="ECO:0000256" key="2">
    <source>
        <dbReference type="SAM" id="SignalP"/>
    </source>
</evidence>
<feature type="compositionally biased region" description="Basic and acidic residues" evidence="1">
    <location>
        <begin position="431"/>
        <end position="441"/>
    </location>
</feature>
<name>A0A6M0RZX1_9CYAN</name>
<evidence type="ECO:0000256" key="1">
    <source>
        <dbReference type="SAM" id="MobiDB-lite"/>
    </source>
</evidence>
<dbReference type="RefSeq" id="WP_163659128.1">
    <property type="nucleotide sequence ID" value="NZ_QZCE01000001.1"/>
</dbReference>
<protein>
    <recommendedName>
        <fullName evidence="5">Secreted protein</fullName>
    </recommendedName>
</protein>
<sequence>MLRFKLHHLFALSLLVTTIGHRPAQAMGLNFDLETSSKRSQTSSSSERTDSQPGLPETDSPSAVKVFKPLPIPPTASQPPLRITRSKSTLPSHVIASARVLTPPPPSALPTSRVLSPNPIPSTPIPHDSSEKEAIALNFTPDASIFEPSEPSPPQPLTKAQEQPALPNWMYEGGSNSLVARVIGSAEGTRTANGNPTQAYYGHTDPGNGVWNMGTFSYQHGASSPQEADKKQLKRLKRQGKTIANQADQAELSMTLGEVLNGLDLANQSPRAALERGGYVDRLVQARHKGMKNNDAIVWARTYSYLDPDTQRWNAPGLGNTLTSIRRDQRRRHDAVATAFNSYQAQRDDLNTPSEETLKTPILALAPEPSTNLFSTDKTSQEKKLLVTQPTDSTSLAFSIHDDWESSSREIQSRDVPIAKTYETDAIQAKDTLKRGDDSQDQRLSIAPTSDPEEIAG</sequence>
<evidence type="ECO:0008006" key="5">
    <source>
        <dbReference type="Google" id="ProtNLM"/>
    </source>
</evidence>
<comment type="caution">
    <text evidence="3">The sequence shown here is derived from an EMBL/GenBank/DDBJ whole genome shotgun (WGS) entry which is preliminary data.</text>
</comment>
<organism evidence="3 4">
    <name type="scientific">Adonisia turfae CCMR0082</name>
    <dbReference type="NCBI Taxonomy" id="2304604"/>
    <lineage>
        <taxon>Bacteria</taxon>
        <taxon>Bacillati</taxon>
        <taxon>Cyanobacteriota</taxon>
        <taxon>Adonisia</taxon>
        <taxon>Adonisia turfae</taxon>
    </lineage>
</organism>
<evidence type="ECO:0000313" key="3">
    <source>
        <dbReference type="EMBL" id="NEZ61262.1"/>
    </source>
</evidence>
<evidence type="ECO:0000313" key="4">
    <source>
        <dbReference type="Proteomes" id="UP000473574"/>
    </source>
</evidence>